<dbReference type="KEGG" id="ehx:EMIHUDRAFT_197630"/>
<proteinExistence type="predicted"/>
<dbReference type="InterPro" id="IPR006073">
    <property type="entry name" value="GTP-bd"/>
</dbReference>
<dbReference type="HOGENOM" id="CLU_755305_0_0_1"/>
<dbReference type="RefSeq" id="XP_005767378.1">
    <property type="nucleotide sequence ID" value="XM_005767321.1"/>
</dbReference>
<dbReference type="AlphaFoldDB" id="A0A0D3IUL4"/>
<feature type="domain" description="G" evidence="1">
    <location>
        <begin position="153"/>
        <end position="256"/>
    </location>
</feature>
<dbReference type="GO" id="GO:0005525">
    <property type="term" value="F:GTP binding"/>
    <property type="evidence" value="ECO:0007669"/>
    <property type="project" value="InterPro"/>
</dbReference>
<evidence type="ECO:0000259" key="1">
    <source>
        <dbReference type="Pfam" id="PF01926"/>
    </source>
</evidence>
<dbReference type="eggNOG" id="KOG2486">
    <property type="taxonomic scope" value="Eukaryota"/>
</dbReference>
<accession>A0A0D3IUL4</accession>
<dbReference type="EnsemblProtists" id="EOD14949">
    <property type="protein sequence ID" value="EOD14949"/>
    <property type="gene ID" value="EMIHUDRAFT_197630"/>
</dbReference>
<evidence type="ECO:0000313" key="3">
    <source>
        <dbReference type="Proteomes" id="UP000013827"/>
    </source>
</evidence>
<dbReference type="SUPFAM" id="SSF52540">
    <property type="entry name" value="P-loop containing nucleoside triphosphate hydrolases"/>
    <property type="match status" value="1"/>
</dbReference>
<reference evidence="2" key="2">
    <citation type="submission" date="2024-10" db="UniProtKB">
        <authorList>
            <consortium name="EnsemblProtists"/>
        </authorList>
    </citation>
    <scope>IDENTIFICATION</scope>
</reference>
<dbReference type="PANTHER" id="PTHR11649:SF13">
    <property type="entry name" value="ENGB-TYPE G DOMAIN-CONTAINING PROTEIN"/>
    <property type="match status" value="1"/>
</dbReference>
<keyword evidence="3" id="KW-1185">Reference proteome</keyword>
<dbReference type="InterPro" id="IPR027417">
    <property type="entry name" value="P-loop_NTPase"/>
</dbReference>
<sequence length="367" mass="39180">MILYQAVVPNPATLREVASLATKAAVATRLSSSRLLFGAARFRSGALLFGACRFRSGASGRRVAGTASVSQAEVEVWAARIAALPPELIEQETLDDIGRLRLGRQKGVYNPKSSSLRRAYDCSASLVGGVLSHRDPLPDLDHHVDPRGDPVPEVALAGRSNAGKSSLLNAMTGLKPGPGSASVSARPGWTRSVQLFEMAEADSGEAVLLLADLPGYGPLPNTPPKERTAWARLTRHYLKRARRLRSVFVTADDHAFMDALDELQRPFHADLLPPAELAASNVLVRADASRHESYAGGDVPMCSSRSGAGVQELWGRLKLGVELTAAGDSSPSFRFCLIDLILSVRFSPYQILSRGGLPFPRALGAGV</sequence>
<dbReference type="PANTHER" id="PTHR11649">
    <property type="entry name" value="MSS1/TRME-RELATED GTP-BINDING PROTEIN"/>
    <property type="match status" value="1"/>
</dbReference>
<dbReference type="Gene3D" id="3.40.50.300">
    <property type="entry name" value="P-loop containing nucleotide triphosphate hydrolases"/>
    <property type="match status" value="1"/>
</dbReference>
<name>A0A0D3IUL4_EMIH1</name>
<organism evidence="2 3">
    <name type="scientific">Emiliania huxleyi (strain CCMP1516)</name>
    <dbReference type="NCBI Taxonomy" id="280463"/>
    <lineage>
        <taxon>Eukaryota</taxon>
        <taxon>Haptista</taxon>
        <taxon>Haptophyta</taxon>
        <taxon>Prymnesiophyceae</taxon>
        <taxon>Isochrysidales</taxon>
        <taxon>Noelaerhabdaceae</taxon>
        <taxon>Emiliania</taxon>
    </lineage>
</organism>
<dbReference type="GeneID" id="17260794"/>
<protein>
    <recommendedName>
        <fullName evidence="1">G domain-containing protein</fullName>
    </recommendedName>
</protein>
<dbReference type="STRING" id="2903.R1E1Y3"/>
<reference evidence="3" key="1">
    <citation type="journal article" date="2013" name="Nature">
        <title>Pan genome of the phytoplankton Emiliania underpins its global distribution.</title>
        <authorList>
            <person name="Read B.A."/>
            <person name="Kegel J."/>
            <person name="Klute M.J."/>
            <person name="Kuo A."/>
            <person name="Lefebvre S.C."/>
            <person name="Maumus F."/>
            <person name="Mayer C."/>
            <person name="Miller J."/>
            <person name="Monier A."/>
            <person name="Salamov A."/>
            <person name="Young J."/>
            <person name="Aguilar M."/>
            <person name="Claverie J.M."/>
            <person name="Frickenhaus S."/>
            <person name="Gonzalez K."/>
            <person name="Herman E.K."/>
            <person name="Lin Y.C."/>
            <person name="Napier J."/>
            <person name="Ogata H."/>
            <person name="Sarno A.F."/>
            <person name="Shmutz J."/>
            <person name="Schroeder D."/>
            <person name="de Vargas C."/>
            <person name="Verret F."/>
            <person name="von Dassow P."/>
            <person name="Valentin K."/>
            <person name="Van de Peer Y."/>
            <person name="Wheeler G."/>
            <person name="Dacks J.B."/>
            <person name="Delwiche C.F."/>
            <person name="Dyhrman S.T."/>
            <person name="Glockner G."/>
            <person name="John U."/>
            <person name="Richards T."/>
            <person name="Worden A.Z."/>
            <person name="Zhang X."/>
            <person name="Grigoriev I.V."/>
            <person name="Allen A.E."/>
            <person name="Bidle K."/>
            <person name="Borodovsky M."/>
            <person name="Bowler C."/>
            <person name="Brownlee C."/>
            <person name="Cock J.M."/>
            <person name="Elias M."/>
            <person name="Gladyshev V.N."/>
            <person name="Groth M."/>
            <person name="Guda C."/>
            <person name="Hadaegh A."/>
            <person name="Iglesias-Rodriguez M.D."/>
            <person name="Jenkins J."/>
            <person name="Jones B.M."/>
            <person name="Lawson T."/>
            <person name="Leese F."/>
            <person name="Lindquist E."/>
            <person name="Lobanov A."/>
            <person name="Lomsadze A."/>
            <person name="Malik S.B."/>
            <person name="Marsh M.E."/>
            <person name="Mackinder L."/>
            <person name="Mock T."/>
            <person name="Mueller-Roeber B."/>
            <person name="Pagarete A."/>
            <person name="Parker M."/>
            <person name="Probert I."/>
            <person name="Quesneville H."/>
            <person name="Raines C."/>
            <person name="Rensing S.A."/>
            <person name="Riano-Pachon D.M."/>
            <person name="Richier S."/>
            <person name="Rokitta S."/>
            <person name="Shiraiwa Y."/>
            <person name="Soanes D.M."/>
            <person name="van der Giezen M."/>
            <person name="Wahlund T.M."/>
            <person name="Williams B."/>
            <person name="Wilson W."/>
            <person name="Wolfe G."/>
            <person name="Wurch L.L."/>
        </authorList>
    </citation>
    <scope>NUCLEOTIDE SEQUENCE</scope>
</reference>
<dbReference type="Proteomes" id="UP000013827">
    <property type="component" value="Unassembled WGS sequence"/>
</dbReference>
<dbReference type="PaxDb" id="2903-EOD14949"/>
<dbReference type="Pfam" id="PF01926">
    <property type="entry name" value="MMR_HSR1"/>
    <property type="match status" value="1"/>
</dbReference>
<evidence type="ECO:0000313" key="2">
    <source>
        <dbReference type="EnsemblProtists" id="EOD14949"/>
    </source>
</evidence>